<protein>
    <submittedName>
        <fullName evidence="4">LysM peptidoglycan-binding domain-containing protein</fullName>
    </submittedName>
</protein>
<dbReference type="InterPro" id="IPR018392">
    <property type="entry name" value="LysM"/>
</dbReference>
<feature type="signal peptide" evidence="2">
    <location>
        <begin position="1"/>
        <end position="23"/>
    </location>
</feature>
<feature type="compositionally biased region" description="Basic and acidic residues" evidence="1">
    <location>
        <begin position="663"/>
        <end position="674"/>
    </location>
</feature>
<dbReference type="EMBL" id="VBOT01000150">
    <property type="protein sequence ID" value="TMQ48239.1"/>
    <property type="molecule type" value="Genomic_DNA"/>
</dbReference>
<dbReference type="PROSITE" id="PS51782">
    <property type="entry name" value="LYSM"/>
    <property type="match status" value="3"/>
</dbReference>
<dbReference type="Gene3D" id="3.10.350.10">
    <property type="entry name" value="LysM domain"/>
    <property type="match status" value="3"/>
</dbReference>
<feature type="domain" description="LysM" evidence="3">
    <location>
        <begin position="538"/>
        <end position="581"/>
    </location>
</feature>
<dbReference type="InterPro" id="IPR008258">
    <property type="entry name" value="Transglycosylase_SLT_dom_1"/>
</dbReference>
<evidence type="ECO:0000256" key="1">
    <source>
        <dbReference type="SAM" id="MobiDB-lite"/>
    </source>
</evidence>
<feature type="compositionally biased region" description="Low complexity" evidence="1">
    <location>
        <begin position="21"/>
        <end position="61"/>
    </location>
</feature>
<feature type="compositionally biased region" description="Low complexity" evidence="1">
    <location>
        <begin position="676"/>
        <end position="694"/>
    </location>
</feature>
<feature type="region of interest" description="Disordered" evidence="1">
    <location>
        <begin position="602"/>
        <end position="729"/>
    </location>
</feature>
<dbReference type="InterPro" id="IPR036779">
    <property type="entry name" value="LysM_dom_sf"/>
</dbReference>
<evidence type="ECO:0000313" key="4">
    <source>
        <dbReference type="EMBL" id="TMQ48239.1"/>
    </source>
</evidence>
<dbReference type="PANTHER" id="PTHR33734">
    <property type="entry name" value="LYSM DOMAIN-CONTAINING GPI-ANCHORED PROTEIN 2"/>
    <property type="match status" value="1"/>
</dbReference>
<dbReference type="Proteomes" id="UP000320184">
    <property type="component" value="Unassembled WGS sequence"/>
</dbReference>
<dbReference type="InterPro" id="IPR023346">
    <property type="entry name" value="Lysozyme-like_dom_sf"/>
</dbReference>
<feature type="domain" description="LysM" evidence="3">
    <location>
        <begin position="449"/>
        <end position="493"/>
    </location>
</feature>
<dbReference type="SUPFAM" id="SSF53955">
    <property type="entry name" value="Lysozyme-like"/>
    <property type="match status" value="1"/>
</dbReference>
<dbReference type="Pfam" id="PF01476">
    <property type="entry name" value="LysM"/>
    <property type="match status" value="3"/>
</dbReference>
<proteinExistence type="predicted"/>
<dbReference type="AlphaFoldDB" id="A0A538SA50"/>
<feature type="region of interest" description="Disordered" evidence="1">
    <location>
        <begin position="144"/>
        <end position="191"/>
    </location>
</feature>
<dbReference type="CDD" id="cd00118">
    <property type="entry name" value="LysM"/>
    <property type="match status" value="3"/>
</dbReference>
<dbReference type="PANTHER" id="PTHR33734:SF22">
    <property type="entry name" value="MEMBRANE-BOUND LYTIC MUREIN TRANSGLYCOSYLASE D"/>
    <property type="match status" value="1"/>
</dbReference>
<dbReference type="Gene3D" id="1.10.530.10">
    <property type="match status" value="1"/>
</dbReference>
<comment type="caution">
    <text evidence="4">The sequence shown here is derived from an EMBL/GenBank/DDBJ whole genome shotgun (WGS) entry which is preliminary data.</text>
</comment>
<feature type="domain" description="LysM" evidence="3">
    <location>
        <begin position="730"/>
        <end position="773"/>
    </location>
</feature>
<reference evidence="4 5" key="1">
    <citation type="journal article" date="2019" name="Nat. Microbiol.">
        <title>Mediterranean grassland soil C-N compound turnover is dependent on rainfall and depth, and is mediated by genomically divergent microorganisms.</title>
        <authorList>
            <person name="Diamond S."/>
            <person name="Andeer P.F."/>
            <person name="Li Z."/>
            <person name="Crits-Christoph A."/>
            <person name="Burstein D."/>
            <person name="Anantharaman K."/>
            <person name="Lane K.R."/>
            <person name="Thomas B.C."/>
            <person name="Pan C."/>
            <person name="Northen T.R."/>
            <person name="Banfield J.F."/>
        </authorList>
    </citation>
    <scope>NUCLEOTIDE SEQUENCE [LARGE SCALE GENOMIC DNA]</scope>
    <source>
        <strain evidence="4">WS_3</strain>
    </source>
</reference>
<accession>A0A538SA50</accession>
<feature type="region of interest" description="Disordered" evidence="1">
    <location>
        <begin position="21"/>
        <end position="85"/>
    </location>
</feature>
<feature type="chain" id="PRO_5021897371" evidence="2">
    <location>
        <begin position="24"/>
        <end position="776"/>
    </location>
</feature>
<dbReference type="SMART" id="SM00257">
    <property type="entry name" value="LysM"/>
    <property type="match status" value="3"/>
</dbReference>
<name>A0A538SA50_UNCEI</name>
<keyword evidence="2" id="KW-0732">Signal</keyword>
<sequence length="776" mass="82019">MRLTLSTAGVVAALALGAARSAAEEPAANPANAPAVASAGATAAPGPSTASGSQGATAGTPASPPESTAPDSTSKDPAAPPQTPVESARLAYRNAWAQREVGDFDNAIMGTETALQQIAEVLRVGPDMTTRQDLTDLQSKLSGLRDAARHDKEAAASARESGNEADENVLTTPAVEGKAAKDAGGDDDIEPQINPDVSRYIEFFTGAGRSTFERWLRRSGRYADLFRSVLQKEGLPPDLVHLVFVESGFNLNARSNAAAVGPWQFLSGTARLFGLTVNQWVDERKDPEKSTVAAARYLKHLYSIFGDWPLALASYNAGEGTVLRAIQRQGTTNYWDLRLPRQTEDYVPQFMAVLAISKDPEKYGFNDVELEGPMAFDEIALKGPVDLRALARLADCSADELKELNPAVLRHAANGPGGVTTLRVPRGKGEVLMQKLESGAKLPAVDLTLKHRVHRHETLRGIADQYHVSARQLALANGIGKRHPLRRGMLLTVPASFKAPSPVLLEAGDPRLSTDYVPPRPIRPRVSLGAKSSAEGRSHVTVHRGQTLASIAESHDVKVEDIVRWNHLKSTRVRPGTRLRIRTGEAAKESDRDSVQVAKIAGIPAGKAGSKSRHRNNVTKQHPDPEAPAREAAASSKHPSGDKDGGAGAPSSKSMAAKGDAASSKRESHTKDEGPAAAAASKAMAAKGEAASSKRGSDSRDAATAGASSRPGTKAVAASGPAPRSKGAKVVVVVKPGESLEQIARRNGVSVRSIQRANRLTTDRVHPGQKLKIPAG</sequence>
<dbReference type="CDD" id="cd16894">
    <property type="entry name" value="MltD-like"/>
    <property type="match status" value="1"/>
</dbReference>
<evidence type="ECO:0000313" key="5">
    <source>
        <dbReference type="Proteomes" id="UP000320184"/>
    </source>
</evidence>
<dbReference type="Pfam" id="PF01464">
    <property type="entry name" value="SLT"/>
    <property type="match status" value="1"/>
</dbReference>
<dbReference type="SUPFAM" id="SSF54106">
    <property type="entry name" value="LysM domain"/>
    <property type="match status" value="3"/>
</dbReference>
<dbReference type="GO" id="GO:0008932">
    <property type="term" value="F:lytic endotransglycosylase activity"/>
    <property type="evidence" value="ECO:0007669"/>
    <property type="project" value="TreeGrafter"/>
</dbReference>
<feature type="region of interest" description="Disordered" evidence="1">
    <location>
        <begin position="755"/>
        <end position="776"/>
    </location>
</feature>
<organism evidence="4 5">
    <name type="scientific">Eiseniibacteriota bacterium</name>
    <dbReference type="NCBI Taxonomy" id="2212470"/>
    <lineage>
        <taxon>Bacteria</taxon>
        <taxon>Candidatus Eiseniibacteriota</taxon>
    </lineage>
</organism>
<evidence type="ECO:0000259" key="3">
    <source>
        <dbReference type="PROSITE" id="PS51782"/>
    </source>
</evidence>
<evidence type="ECO:0000256" key="2">
    <source>
        <dbReference type="SAM" id="SignalP"/>
    </source>
</evidence>
<gene>
    <name evidence="4" type="ORF">E6K73_12410</name>
</gene>